<protein>
    <recommendedName>
        <fullName evidence="3">Phosphoinositide phospholipase C, Ca2+-dependent</fullName>
    </recommendedName>
</protein>
<keyword evidence="2" id="KW-1185">Reference proteome</keyword>
<reference evidence="2" key="1">
    <citation type="journal article" date="2019" name="Int. J. Syst. Evol. Microbiol.">
        <title>The Global Catalogue of Microorganisms (GCM) 10K type strain sequencing project: providing services to taxonomists for standard genome sequencing and annotation.</title>
        <authorList>
            <consortium name="The Broad Institute Genomics Platform"/>
            <consortium name="The Broad Institute Genome Sequencing Center for Infectious Disease"/>
            <person name="Wu L."/>
            <person name="Ma J."/>
        </authorList>
    </citation>
    <scope>NUCLEOTIDE SEQUENCE [LARGE SCALE GENOMIC DNA]</scope>
    <source>
        <strain evidence="2">CGMCC 1.12707</strain>
    </source>
</reference>
<dbReference type="PANTHER" id="PTHR13593:SF140">
    <property type="entry name" value="PLC-LIKE PHOSPHODIESTERASE"/>
    <property type="match status" value="1"/>
</dbReference>
<dbReference type="Proteomes" id="UP000650994">
    <property type="component" value="Unassembled WGS sequence"/>
</dbReference>
<accession>A0ABQ1TZ88</accession>
<name>A0ABQ1TZ88_9FLAO</name>
<sequence>MRKDEVISTLTKIKTMKRTILFGLYLLPLSFSNAQTQNLDNLKINEIQVIGSHNSYKKAILPEVYSYLSERDSMNFLPRIQYEHIPIPEQLDLGLRNLEIDVYADSKGGKYAHPKILDLVKTTQPFDSEKKMNKPGYKMIHITDIDYMTWYYTLEDCLKDLKKWSDAHPNHTPVFITLEPKDGKKNEFGTEPEHYTTKLFDDLDNELKKYLGKNKIITPDDVRGSYKTLNEAVLKGNWPKVKDAQGKFIFVLDNNGDNRDLYAKGHPSLKNRMIFTNSTPGTAESAILFMNDPEKTDEIKNLAKQGYIIRTRADADTMEARSEDYSRFENAKKSGAQVITTDYYQPSKLFKSNFKISFDNNTYERKNPVVAK</sequence>
<proteinExistence type="predicted"/>
<dbReference type="InterPro" id="IPR032075">
    <property type="entry name" value="PI-PLC-C1"/>
</dbReference>
<dbReference type="Gene3D" id="3.20.20.190">
    <property type="entry name" value="Phosphatidylinositol (PI) phosphodiesterase"/>
    <property type="match status" value="1"/>
</dbReference>
<dbReference type="CDD" id="cd08589">
    <property type="entry name" value="PI-PLCc_SaPLC1_like"/>
    <property type="match status" value="1"/>
</dbReference>
<dbReference type="InterPro" id="IPR051057">
    <property type="entry name" value="PI-PLC_domain"/>
</dbReference>
<organism evidence="1 2">
    <name type="scientific">Chishuiella changwenlii</name>
    <dbReference type="NCBI Taxonomy" id="1434701"/>
    <lineage>
        <taxon>Bacteria</taxon>
        <taxon>Pseudomonadati</taxon>
        <taxon>Bacteroidota</taxon>
        <taxon>Flavobacteriia</taxon>
        <taxon>Flavobacteriales</taxon>
        <taxon>Weeksellaceae</taxon>
        <taxon>Chishuiella</taxon>
    </lineage>
</organism>
<dbReference type="InterPro" id="IPR017946">
    <property type="entry name" value="PLC-like_Pdiesterase_TIM-brl"/>
</dbReference>
<comment type="caution">
    <text evidence="1">The sequence shown here is derived from an EMBL/GenBank/DDBJ whole genome shotgun (WGS) entry which is preliminary data.</text>
</comment>
<dbReference type="Pfam" id="PF16670">
    <property type="entry name" value="PI-PLC-C1"/>
    <property type="match status" value="1"/>
</dbReference>
<evidence type="ECO:0008006" key="3">
    <source>
        <dbReference type="Google" id="ProtNLM"/>
    </source>
</evidence>
<dbReference type="PANTHER" id="PTHR13593">
    <property type="match status" value="1"/>
</dbReference>
<evidence type="ECO:0000313" key="2">
    <source>
        <dbReference type="Proteomes" id="UP000650994"/>
    </source>
</evidence>
<dbReference type="SUPFAM" id="SSF51695">
    <property type="entry name" value="PLC-like phosphodiesterases"/>
    <property type="match status" value="1"/>
</dbReference>
<gene>
    <name evidence="1" type="ORF">GCM10010984_24760</name>
</gene>
<dbReference type="EMBL" id="BMFL01000017">
    <property type="protein sequence ID" value="GGF06540.1"/>
    <property type="molecule type" value="Genomic_DNA"/>
</dbReference>
<evidence type="ECO:0000313" key="1">
    <source>
        <dbReference type="EMBL" id="GGF06540.1"/>
    </source>
</evidence>